<feature type="compositionally biased region" description="Basic and acidic residues" evidence="6">
    <location>
        <begin position="111"/>
        <end position="121"/>
    </location>
</feature>
<feature type="compositionally biased region" description="Low complexity" evidence="6">
    <location>
        <begin position="876"/>
        <end position="899"/>
    </location>
</feature>
<feature type="region of interest" description="Disordered" evidence="6">
    <location>
        <begin position="111"/>
        <end position="131"/>
    </location>
</feature>
<evidence type="ECO:0000259" key="7">
    <source>
        <dbReference type="PROSITE" id="PS50250"/>
    </source>
</evidence>
<reference evidence="8 9" key="1">
    <citation type="submission" date="2024-01" db="EMBL/GenBank/DDBJ databases">
        <authorList>
            <consortium name="Genoscope - CEA"/>
            <person name="William W."/>
        </authorList>
    </citation>
    <scope>NUCLEOTIDE SEQUENCE [LARGE SCALE GENOMIC DNA]</scope>
    <source>
        <strain evidence="8 9">29B2s-10</strain>
    </source>
</reference>
<evidence type="ECO:0000256" key="1">
    <source>
        <dbReference type="ARBA" id="ARBA00022490"/>
    </source>
</evidence>
<gene>
    <name evidence="8" type="primary">RPG1</name>
    <name evidence="5" type="synonym">TIF32</name>
    <name evidence="8" type="ORF">CAAN4_H17436</name>
</gene>
<evidence type="ECO:0000313" key="8">
    <source>
        <dbReference type="EMBL" id="CAK7921709.1"/>
    </source>
</evidence>
<dbReference type="Pfam" id="PF01399">
    <property type="entry name" value="PCI"/>
    <property type="match status" value="1"/>
</dbReference>
<comment type="function">
    <text evidence="5">RNA-binding component of the eukaryotic translation initiation factor 3 (eIF-3) complex, which is involved in protein synthesis of a specialized repertoire of mRNAs and, together with other initiation factors, stimulates binding of mRNA and methionyl-tRNAi to the 40S ribosome. The eIF-3 complex specifically targets and initiates translation of a subset of mRNAs involved in cell proliferation.</text>
</comment>
<keyword evidence="4 5" id="KW-0648">Protein biosynthesis</keyword>
<comment type="subunit">
    <text evidence="5">Component of the eukaryotic translation initiation factor 3 (eIF-3) complex.</text>
</comment>
<dbReference type="SMART" id="SM00088">
    <property type="entry name" value="PINT"/>
    <property type="match status" value="1"/>
</dbReference>
<dbReference type="HAMAP" id="MF_03000">
    <property type="entry name" value="eIF3a"/>
    <property type="match status" value="1"/>
</dbReference>
<dbReference type="Proteomes" id="UP001497600">
    <property type="component" value="Chromosome H"/>
</dbReference>
<organism evidence="8 9">
    <name type="scientific">[Candida] anglica</name>
    <dbReference type="NCBI Taxonomy" id="148631"/>
    <lineage>
        <taxon>Eukaryota</taxon>
        <taxon>Fungi</taxon>
        <taxon>Dikarya</taxon>
        <taxon>Ascomycota</taxon>
        <taxon>Saccharomycotina</taxon>
        <taxon>Pichiomycetes</taxon>
        <taxon>Debaryomycetaceae</taxon>
        <taxon>Kurtzmaniella</taxon>
    </lineage>
</organism>
<dbReference type="PANTHER" id="PTHR14005">
    <property type="entry name" value="EUKARYOTIC TRANSLATION INITIATION FACTOR 3, THETA SUBUNIT"/>
    <property type="match status" value="1"/>
</dbReference>
<keyword evidence="2 5" id="KW-0396">Initiation factor</keyword>
<keyword evidence="1 5" id="KW-0963">Cytoplasm</keyword>
<evidence type="ECO:0000256" key="2">
    <source>
        <dbReference type="ARBA" id="ARBA00022540"/>
    </source>
</evidence>
<dbReference type="InterPro" id="IPR027512">
    <property type="entry name" value="EIF3A"/>
</dbReference>
<evidence type="ECO:0000313" key="9">
    <source>
        <dbReference type="Proteomes" id="UP001497600"/>
    </source>
</evidence>
<name>A0ABP0EMC8_9ASCO</name>
<keyword evidence="3 5" id="KW-0694">RNA-binding</keyword>
<sequence length="917" mass="104706">MAPPHKNHHQRPENVLKRAEDLIAVGQPDAALEALYELITAKRSRYSPVEELEPIGLLLIELAVDLRKGKLAKDALHQYKKNVQNTENGLESVQVVVRKFVQLAEKKLDEAQTKADTKNDQDEGEDDLDAAQSPESILLSAVSNADSADRTERELVTPWLRFLWEALRATLDILRNNSKLEVTYSAIVNQAFQFCLKFGRKAEFRRLCELLRTHMQSLTTQQPQKPTYTSQNAIDLSDSETVQRYLDQRFSQLNISVKLELWQESFRSVDDVHTLITASKKAPKPVMMANYYENLARIFAVSDNALFHAAAWNKFFNLYSQSPNATDEELSHYASILVLSTLAIPQKSATNETIVDDQRAKNAKLSSLLNLNHVPTRDSLLKSILNRSILSFVDPSVKTLFKVLEEGCFHPLTIKQQVSDVFKVISEDKDYKPYIITLTEVILIRLFQQVSQVYETVKLDFLVSLGIFEGTEYTLSPLEVEKLIVTAAKDGHLTLTIDHETDVVVFKSDPFEDSFTEPATNLETKLQISPAELVRTQLSKLAATLASTTKIIDPEYESRLQYNRELALQNAYANMVAEQEAYANRKVIMEERKRLADKLKREQEEEAAKLRAEKLIAEQKAEQERMIAEQERRNAEKLEREREAVRQQEKKKIAEEINAKGIIKIDLNNLDDLDTDKLRNMQIEQLSKDKKLLEERLKSLSKKVDHTERAFRRFELQYLEKDAEAQKSEDLKDYETMKNAKIAKAKKEHEEALALKGRLVRVVPDFAAFKSIIDEKNSSKLEELKKRAAKELEQAKKERLERVKAQRLDELRYQKEQEFIANEEAERKRKQAEQMAKLKEEMRLQKEKDAEALKKRAAMEAELAARQGGAGGAYRPPSASNPRVPAAAPSPAPAAAAPAKQLTFAEKMRLKREGKLQ</sequence>
<evidence type="ECO:0000256" key="6">
    <source>
        <dbReference type="SAM" id="MobiDB-lite"/>
    </source>
</evidence>
<keyword evidence="9" id="KW-1185">Reference proteome</keyword>
<dbReference type="PROSITE" id="PS50250">
    <property type="entry name" value="PCI"/>
    <property type="match status" value="1"/>
</dbReference>
<feature type="coiled-coil region" evidence="5">
    <location>
        <begin position="683"/>
        <end position="717"/>
    </location>
</feature>
<evidence type="ECO:0000256" key="5">
    <source>
        <dbReference type="HAMAP-Rule" id="MF_03000"/>
    </source>
</evidence>
<dbReference type="EMBL" id="OZ004260">
    <property type="protein sequence ID" value="CAK7921709.1"/>
    <property type="molecule type" value="Genomic_DNA"/>
</dbReference>
<protein>
    <recommendedName>
        <fullName evidence="5">Eukaryotic translation initiation factor 3 subunit A</fullName>
        <shortName evidence="5">eIF3a</shortName>
    </recommendedName>
    <alternativeName>
        <fullName evidence="5">Eukaryotic translation initiation factor 3 110 kDa subunit homolog</fullName>
        <shortName evidence="5">eIF3 p110</shortName>
    </alternativeName>
    <alternativeName>
        <fullName evidence="5">Translation initiation factor eIF3, p110 subunit homolog</fullName>
    </alternativeName>
</protein>
<feature type="domain" description="PCI" evidence="7">
    <location>
        <begin position="330"/>
        <end position="511"/>
    </location>
</feature>
<feature type="compositionally biased region" description="Basic and acidic residues" evidence="6">
    <location>
        <begin position="836"/>
        <end position="859"/>
    </location>
</feature>
<proteinExistence type="inferred from homology"/>
<evidence type="ECO:0000256" key="3">
    <source>
        <dbReference type="ARBA" id="ARBA00022884"/>
    </source>
</evidence>
<dbReference type="PANTHER" id="PTHR14005:SF0">
    <property type="entry name" value="EUKARYOTIC TRANSLATION INITIATION FACTOR 3 SUBUNIT A"/>
    <property type="match status" value="1"/>
</dbReference>
<dbReference type="Gene3D" id="1.25.40.860">
    <property type="match status" value="2"/>
</dbReference>
<dbReference type="Gene3D" id="4.10.860.10">
    <property type="entry name" value="UVR domain"/>
    <property type="match status" value="1"/>
</dbReference>
<feature type="region of interest" description="Disordered" evidence="6">
    <location>
        <begin position="816"/>
        <end position="900"/>
    </location>
</feature>
<dbReference type="InterPro" id="IPR054711">
    <property type="entry name" value="eIF3a_PCI_TPR-like"/>
</dbReference>
<comment type="subcellular location">
    <subcellularLocation>
        <location evidence="5">Cytoplasm</location>
    </subcellularLocation>
</comment>
<feature type="coiled-coil region" evidence="5">
    <location>
        <begin position="585"/>
        <end position="658"/>
    </location>
</feature>
<dbReference type="Pfam" id="PF22591">
    <property type="entry name" value="eIF3a_PCI_TPR-like"/>
    <property type="match status" value="1"/>
</dbReference>
<dbReference type="GO" id="GO:0003743">
    <property type="term" value="F:translation initiation factor activity"/>
    <property type="evidence" value="ECO:0007669"/>
    <property type="project" value="UniProtKB-KW"/>
</dbReference>
<keyword evidence="5" id="KW-0175">Coiled coil</keyword>
<evidence type="ECO:0000256" key="4">
    <source>
        <dbReference type="ARBA" id="ARBA00022917"/>
    </source>
</evidence>
<dbReference type="InterPro" id="IPR000717">
    <property type="entry name" value="PCI_dom"/>
</dbReference>
<accession>A0ABP0EMC8</accession>
<comment type="similarity">
    <text evidence="5">Belongs to the eIF-3 subunit A family.</text>
</comment>